<dbReference type="Pfam" id="PF09791">
    <property type="entry name" value="Oxidored-like"/>
    <property type="match status" value="1"/>
</dbReference>
<feature type="domain" description="Oxidoreductase-like" evidence="1">
    <location>
        <begin position="4"/>
        <end position="43"/>
    </location>
</feature>
<dbReference type="PANTHER" id="PTHR21193:SF3">
    <property type="entry name" value="OXIDOREDUCTASE-LIKE DOMAIN-CONTAINING PROTEIN 1"/>
    <property type="match status" value="1"/>
</dbReference>
<evidence type="ECO:0000313" key="2">
    <source>
        <dbReference type="EMBL" id="OFC69694.1"/>
    </source>
</evidence>
<name>A0A1E7Z8H2_9ALTE</name>
<comment type="caution">
    <text evidence="2">The sequence shown here is derived from an EMBL/GenBank/DDBJ whole genome shotgun (WGS) entry which is preliminary data.</text>
</comment>
<proteinExistence type="predicted"/>
<dbReference type="InterPro" id="IPR039251">
    <property type="entry name" value="OXLD1"/>
</dbReference>
<gene>
    <name evidence="2" type="ORF">BFC18_16630</name>
</gene>
<dbReference type="PANTHER" id="PTHR21193">
    <property type="entry name" value="OXIDOREDUCTASE-LIKE DOMAIN-CONTAINING PROTEIN 1"/>
    <property type="match status" value="1"/>
</dbReference>
<dbReference type="AlphaFoldDB" id="A0A1E7Z8H2"/>
<dbReference type="RefSeq" id="WP_070126603.1">
    <property type="nucleotide sequence ID" value="NZ_MDHN01000037.1"/>
</dbReference>
<organism evidence="2 3">
    <name type="scientific">Alteromonas confluentis</name>
    <dbReference type="NCBI Taxonomy" id="1656094"/>
    <lineage>
        <taxon>Bacteria</taxon>
        <taxon>Pseudomonadati</taxon>
        <taxon>Pseudomonadota</taxon>
        <taxon>Gammaproteobacteria</taxon>
        <taxon>Alteromonadales</taxon>
        <taxon>Alteromonadaceae</taxon>
        <taxon>Alteromonas/Salinimonas group</taxon>
        <taxon>Alteromonas</taxon>
    </lineage>
</organism>
<reference evidence="2 3" key="1">
    <citation type="submission" date="2016-08" db="EMBL/GenBank/DDBJ databases">
        <authorList>
            <person name="Seilhamer J.J."/>
        </authorList>
    </citation>
    <scope>NUCLEOTIDE SEQUENCE [LARGE SCALE GENOMIC DNA]</scope>
    <source>
        <strain evidence="2 3">KCTC 42603</strain>
    </source>
</reference>
<dbReference type="InterPro" id="IPR019180">
    <property type="entry name" value="Oxidoreductase-like_N"/>
</dbReference>
<sequence>MEQPQPPEKPESDDCCGSGSCYQCVWDVYYEKRAAWKEAIRESEEAPAVNGVNCSESIT</sequence>
<evidence type="ECO:0000313" key="3">
    <source>
        <dbReference type="Proteomes" id="UP000175691"/>
    </source>
</evidence>
<dbReference type="OrthoDB" id="6650029at2"/>
<accession>A0A1E7Z8H2</accession>
<protein>
    <recommendedName>
        <fullName evidence="1">Oxidoreductase-like domain-containing protein</fullName>
    </recommendedName>
</protein>
<keyword evidence="3" id="KW-1185">Reference proteome</keyword>
<dbReference type="EMBL" id="MDHN01000037">
    <property type="protein sequence ID" value="OFC69694.1"/>
    <property type="molecule type" value="Genomic_DNA"/>
</dbReference>
<dbReference type="Proteomes" id="UP000175691">
    <property type="component" value="Unassembled WGS sequence"/>
</dbReference>
<evidence type="ECO:0000259" key="1">
    <source>
        <dbReference type="Pfam" id="PF09791"/>
    </source>
</evidence>